<reference evidence="14 15" key="1">
    <citation type="submission" date="2016-02" db="EMBL/GenBank/DDBJ databases">
        <authorList>
            <person name="Wen L."/>
            <person name="He K."/>
            <person name="Yang H."/>
        </authorList>
    </citation>
    <scope>NUCLEOTIDE SEQUENCE [LARGE SCALE GENOMIC DNA]</scope>
    <source>
        <strain evidence="14 15">CV58</strain>
    </source>
</reference>
<evidence type="ECO:0000313" key="15">
    <source>
        <dbReference type="Proteomes" id="UP000072660"/>
    </source>
</evidence>
<comment type="cofactor">
    <cofactor evidence="1 10">
        <name>Mg(2+)</name>
        <dbReference type="ChEBI" id="CHEBI:18420"/>
    </cofactor>
</comment>
<dbReference type="EC" id="2.5.1.75" evidence="10"/>
<feature type="region of interest" description="Interaction with substrate tRNA" evidence="10">
    <location>
        <begin position="163"/>
        <end position="167"/>
    </location>
</feature>
<dbReference type="GO" id="GO:0005524">
    <property type="term" value="F:ATP binding"/>
    <property type="evidence" value="ECO:0007669"/>
    <property type="project" value="UniProtKB-UniRule"/>
</dbReference>
<dbReference type="PANTHER" id="PTHR11088:SF60">
    <property type="entry name" value="TRNA DIMETHYLALLYLTRANSFERASE"/>
    <property type="match status" value="1"/>
</dbReference>
<dbReference type="NCBIfam" id="TIGR00174">
    <property type="entry name" value="miaA"/>
    <property type="match status" value="1"/>
</dbReference>
<evidence type="ECO:0000313" key="14">
    <source>
        <dbReference type="EMBL" id="KXU38724.1"/>
    </source>
</evidence>
<accession>A0A139SW55</accession>
<evidence type="ECO:0000256" key="8">
    <source>
        <dbReference type="ARBA" id="ARBA00022842"/>
    </source>
</evidence>
<feature type="site" description="Interaction with substrate tRNA" evidence="10">
    <location>
        <position position="127"/>
    </location>
</feature>
<evidence type="ECO:0000256" key="9">
    <source>
        <dbReference type="ARBA" id="ARBA00049563"/>
    </source>
</evidence>
<keyword evidence="7 10" id="KW-0067">ATP-binding</keyword>
<gene>
    <name evidence="10 14" type="primary">miaA</name>
    <name evidence="14" type="ORF">AXE65_12285</name>
</gene>
<protein>
    <recommendedName>
        <fullName evidence="10">tRNA dimethylallyltransferase</fullName>
        <ecNumber evidence="10">2.5.1.75</ecNumber>
    </recommendedName>
    <alternativeName>
        <fullName evidence="10">Dimethylallyl diphosphate:tRNA dimethylallyltransferase</fullName>
        <shortName evidence="10">DMAPP:tRNA dimethylallyltransferase</shortName>
        <shortName evidence="10">DMATase</shortName>
    </alternativeName>
    <alternativeName>
        <fullName evidence="10">Isopentenyl-diphosphate:tRNA isopentenyltransferase</fullName>
        <shortName evidence="10">IPP transferase</shortName>
        <shortName evidence="10">IPPT</shortName>
        <shortName evidence="10">IPTase</shortName>
    </alternativeName>
</protein>
<keyword evidence="4 10" id="KW-0808">Transferase</keyword>
<dbReference type="Gene3D" id="3.40.50.300">
    <property type="entry name" value="P-loop containing nucleotide triphosphate hydrolases"/>
    <property type="match status" value="1"/>
</dbReference>
<keyword evidence="8 10" id="KW-0460">Magnesium</keyword>
<comment type="catalytic activity">
    <reaction evidence="9 10 11">
        <text>adenosine(37) in tRNA + dimethylallyl diphosphate = N(6)-dimethylallyladenosine(37) in tRNA + diphosphate</text>
        <dbReference type="Rhea" id="RHEA:26482"/>
        <dbReference type="Rhea" id="RHEA-COMP:10162"/>
        <dbReference type="Rhea" id="RHEA-COMP:10375"/>
        <dbReference type="ChEBI" id="CHEBI:33019"/>
        <dbReference type="ChEBI" id="CHEBI:57623"/>
        <dbReference type="ChEBI" id="CHEBI:74411"/>
        <dbReference type="ChEBI" id="CHEBI:74415"/>
        <dbReference type="EC" id="2.5.1.75"/>
    </reaction>
</comment>
<dbReference type="AlphaFoldDB" id="A0A139SW55"/>
<name>A0A139SW55_9GAMM</name>
<dbReference type="Pfam" id="PF01715">
    <property type="entry name" value="IPPT"/>
    <property type="match status" value="1"/>
</dbReference>
<keyword evidence="6 10" id="KW-0547">Nucleotide-binding</keyword>
<keyword evidence="5 10" id="KW-0819">tRNA processing</keyword>
<dbReference type="GO" id="GO:0006400">
    <property type="term" value="P:tRNA modification"/>
    <property type="evidence" value="ECO:0007669"/>
    <property type="project" value="TreeGrafter"/>
</dbReference>
<keyword evidence="15" id="KW-1185">Reference proteome</keyword>
<feature type="site" description="Interaction with substrate tRNA" evidence="10">
    <location>
        <position position="105"/>
    </location>
</feature>
<dbReference type="EMBL" id="LSZO01000088">
    <property type="protein sequence ID" value="KXU38724.1"/>
    <property type="molecule type" value="Genomic_DNA"/>
</dbReference>
<comment type="subunit">
    <text evidence="10">Monomer.</text>
</comment>
<evidence type="ECO:0000256" key="6">
    <source>
        <dbReference type="ARBA" id="ARBA00022741"/>
    </source>
</evidence>
<evidence type="ECO:0000256" key="5">
    <source>
        <dbReference type="ARBA" id="ARBA00022694"/>
    </source>
</evidence>
<evidence type="ECO:0000256" key="3">
    <source>
        <dbReference type="ARBA" id="ARBA00005842"/>
    </source>
</evidence>
<comment type="caution">
    <text evidence="14">The sequence shown here is derived from an EMBL/GenBank/DDBJ whole genome shotgun (WGS) entry which is preliminary data.</text>
</comment>
<dbReference type="FunFam" id="1.10.20.140:FF:000001">
    <property type="entry name" value="tRNA dimethylallyltransferase"/>
    <property type="match status" value="1"/>
</dbReference>
<dbReference type="Gene3D" id="1.10.20.140">
    <property type="match status" value="1"/>
</dbReference>
<evidence type="ECO:0000256" key="13">
    <source>
        <dbReference type="RuleBase" id="RU003785"/>
    </source>
</evidence>
<dbReference type="Proteomes" id="UP000072660">
    <property type="component" value="Unassembled WGS sequence"/>
</dbReference>
<comment type="function">
    <text evidence="2 10 12">Catalyzes the transfer of a dimethylallyl group onto the adenine at position 37 in tRNAs that read codons beginning with uridine, leading to the formation of N6-(dimethylallyl)adenosine (i(6)A).</text>
</comment>
<dbReference type="GO" id="GO:0052381">
    <property type="term" value="F:tRNA dimethylallyltransferase activity"/>
    <property type="evidence" value="ECO:0007669"/>
    <property type="project" value="UniProtKB-UniRule"/>
</dbReference>
<evidence type="ECO:0000256" key="1">
    <source>
        <dbReference type="ARBA" id="ARBA00001946"/>
    </source>
</evidence>
<dbReference type="HAMAP" id="MF_00185">
    <property type="entry name" value="IPP_trans"/>
    <property type="match status" value="1"/>
</dbReference>
<evidence type="ECO:0000256" key="10">
    <source>
        <dbReference type="HAMAP-Rule" id="MF_00185"/>
    </source>
</evidence>
<dbReference type="RefSeq" id="WP_068388653.1">
    <property type="nucleotide sequence ID" value="NZ_LSZO01000088.1"/>
</dbReference>
<dbReference type="SUPFAM" id="SSF52540">
    <property type="entry name" value="P-loop containing nucleoside triphosphate hydrolases"/>
    <property type="match status" value="2"/>
</dbReference>
<evidence type="ECO:0000256" key="12">
    <source>
        <dbReference type="RuleBase" id="RU003784"/>
    </source>
</evidence>
<feature type="region of interest" description="Interaction with substrate tRNA" evidence="10">
    <location>
        <begin position="39"/>
        <end position="42"/>
    </location>
</feature>
<feature type="binding site" evidence="10">
    <location>
        <begin position="14"/>
        <end position="21"/>
    </location>
    <ligand>
        <name>ATP</name>
        <dbReference type="ChEBI" id="CHEBI:30616"/>
    </ligand>
</feature>
<dbReference type="InterPro" id="IPR027417">
    <property type="entry name" value="P-loop_NTPase"/>
</dbReference>
<dbReference type="PANTHER" id="PTHR11088">
    <property type="entry name" value="TRNA DIMETHYLALLYLTRANSFERASE"/>
    <property type="match status" value="1"/>
</dbReference>
<proteinExistence type="inferred from homology"/>
<evidence type="ECO:0000256" key="2">
    <source>
        <dbReference type="ARBA" id="ARBA00003213"/>
    </source>
</evidence>
<dbReference type="InterPro" id="IPR018022">
    <property type="entry name" value="IPT"/>
</dbReference>
<evidence type="ECO:0000256" key="7">
    <source>
        <dbReference type="ARBA" id="ARBA00022840"/>
    </source>
</evidence>
<evidence type="ECO:0000256" key="11">
    <source>
        <dbReference type="RuleBase" id="RU003783"/>
    </source>
</evidence>
<comment type="caution">
    <text evidence="10">Lacks conserved residue(s) required for the propagation of feature annotation.</text>
</comment>
<dbReference type="InterPro" id="IPR039657">
    <property type="entry name" value="Dimethylallyltransferase"/>
</dbReference>
<sequence length="315" mass="35193">MAALELPPAIFLQGPTASGKTDLALQLADALPCEIISVDSALVYRGMDIGTAKPCQAVLAQYPHHLIDICDPREAYSAARFRADALAAMRLISARGKIPLLVGGTALYFKALLHGLAEMPAADPTLRAELERQMQAEGSTVLHQKLMQLDPQSAACLHPNDRQRIIRALEVQLSSGQSMGYWQAQQVQAALPFRIAQIALLPDNRHWLHQRIAQRFQQMLKDGLVEEVKVLHARGDLHLRLPAMRAVGYRQVWEYLDGHLSLDAASERAIIATRQLAKRQMTWLRSWPDLYRLFSESCDNLSRILGWLHAHLLAN</sequence>
<feature type="binding site" evidence="10">
    <location>
        <begin position="16"/>
        <end position="21"/>
    </location>
    <ligand>
        <name>substrate</name>
    </ligand>
</feature>
<comment type="similarity">
    <text evidence="3 10 13">Belongs to the IPP transferase family.</text>
</comment>
<evidence type="ECO:0000256" key="4">
    <source>
        <dbReference type="ARBA" id="ARBA00022679"/>
    </source>
</evidence>
<organism evidence="14 15">
    <name type="scientific">Ventosimonas gracilis</name>
    <dbReference type="NCBI Taxonomy" id="1680762"/>
    <lineage>
        <taxon>Bacteria</taxon>
        <taxon>Pseudomonadati</taxon>
        <taxon>Pseudomonadota</taxon>
        <taxon>Gammaproteobacteria</taxon>
        <taxon>Pseudomonadales</taxon>
        <taxon>Ventosimonadaceae</taxon>
        <taxon>Ventosimonas</taxon>
    </lineage>
</organism>